<dbReference type="InterPro" id="IPR037171">
    <property type="entry name" value="NagB/RpiA_transferase-like"/>
</dbReference>
<protein>
    <recommendedName>
        <fullName evidence="5">5-formyltetrahydrofolate cyclo-ligase</fullName>
        <ecNumber evidence="5">6.3.3.2</ecNumber>
    </recommendedName>
</protein>
<dbReference type="GO" id="GO:0009396">
    <property type="term" value="P:folic acid-containing compound biosynthetic process"/>
    <property type="evidence" value="ECO:0007669"/>
    <property type="project" value="TreeGrafter"/>
</dbReference>
<evidence type="ECO:0000256" key="3">
    <source>
        <dbReference type="ARBA" id="ARBA00022840"/>
    </source>
</evidence>
<dbReference type="KEGG" id="gai:IMCC3135_29655"/>
<dbReference type="OrthoDB" id="9801938at2"/>
<evidence type="ECO:0000256" key="4">
    <source>
        <dbReference type="PIRSR" id="PIRSR006806-1"/>
    </source>
</evidence>
<evidence type="ECO:0000256" key="1">
    <source>
        <dbReference type="ARBA" id="ARBA00010638"/>
    </source>
</evidence>
<dbReference type="AlphaFoldDB" id="A0A2Z2P3H1"/>
<comment type="catalytic activity">
    <reaction evidence="5">
        <text>(6S)-5-formyl-5,6,7,8-tetrahydrofolate + ATP = (6R)-5,10-methenyltetrahydrofolate + ADP + phosphate</text>
        <dbReference type="Rhea" id="RHEA:10488"/>
        <dbReference type="ChEBI" id="CHEBI:30616"/>
        <dbReference type="ChEBI" id="CHEBI:43474"/>
        <dbReference type="ChEBI" id="CHEBI:57455"/>
        <dbReference type="ChEBI" id="CHEBI:57457"/>
        <dbReference type="ChEBI" id="CHEBI:456216"/>
        <dbReference type="EC" id="6.3.3.2"/>
    </reaction>
</comment>
<reference evidence="7 8" key="1">
    <citation type="submission" date="2016-12" db="EMBL/GenBank/DDBJ databases">
        <authorList>
            <person name="Song W.-J."/>
            <person name="Kurnit D.M."/>
        </authorList>
    </citation>
    <scope>NUCLEOTIDE SEQUENCE [LARGE SCALE GENOMIC DNA]</scope>
    <source>
        <strain evidence="7 8">IMCC3135</strain>
    </source>
</reference>
<proteinExistence type="inferred from homology"/>
<evidence type="ECO:0000313" key="8">
    <source>
        <dbReference type="Proteomes" id="UP000250079"/>
    </source>
</evidence>
<feature type="region of interest" description="Disordered" evidence="6">
    <location>
        <begin position="1"/>
        <end position="21"/>
    </location>
</feature>
<dbReference type="PANTHER" id="PTHR23407">
    <property type="entry name" value="ATPASE INHIBITOR/5-FORMYLTETRAHYDROFOLATE CYCLO-LIGASE"/>
    <property type="match status" value="1"/>
</dbReference>
<evidence type="ECO:0000256" key="2">
    <source>
        <dbReference type="ARBA" id="ARBA00022741"/>
    </source>
</evidence>
<dbReference type="Pfam" id="PF01812">
    <property type="entry name" value="5-FTHF_cyc-lig"/>
    <property type="match status" value="1"/>
</dbReference>
<evidence type="ECO:0000256" key="5">
    <source>
        <dbReference type="RuleBase" id="RU361279"/>
    </source>
</evidence>
<name>A0A2Z2P3H1_9GAMM</name>
<dbReference type="Gene3D" id="3.40.50.10420">
    <property type="entry name" value="NagB/RpiA/CoA transferase-like"/>
    <property type="match status" value="1"/>
</dbReference>
<dbReference type="RefSeq" id="WP_088920813.1">
    <property type="nucleotide sequence ID" value="NZ_CP018632.1"/>
</dbReference>
<feature type="binding site" evidence="4">
    <location>
        <position position="62"/>
    </location>
    <ligand>
        <name>substrate</name>
    </ligand>
</feature>
<organism evidence="7 8">
    <name type="scientific">Granulosicoccus antarcticus IMCC3135</name>
    <dbReference type="NCBI Taxonomy" id="1192854"/>
    <lineage>
        <taxon>Bacteria</taxon>
        <taxon>Pseudomonadati</taxon>
        <taxon>Pseudomonadota</taxon>
        <taxon>Gammaproteobacteria</taxon>
        <taxon>Chromatiales</taxon>
        <taxon>Granulosicoccaceae</taxon>
        <taxon>Granulosicoccus</taxon>
    </lineage>
</organism>
<dbReference type="PANTHER" id="PTHR23407:SF1">
    <property type="entry name" value="5-FORMYLTETRAHYDROFOLATE CYCLO-LIGASE"/>
    <property type="match status" value="1"/>
</dbReference>
<dbReference type="SUPFAM" id="SSF100950">
    <property type="entry name" value="NagB/RpiA/CoA transferase-like"/>
    <property type="match status" value="1"/>
</dbReference>
<dbReference type="InterPro" id="IPR002698">
    <property type="entry name" value="FTHF_cligase"/>
</dbReference>
<dbReference type="GO" id="GO:0035999">
    <property type="term" value="P:tetrahydrofolate interconversion"/>
    <property type="evidence" value="ECO:0007669"/>
    <property type="project" value="TreeGrafter"/>
</dbReference>
<dbReference type="EC" id="6.3.3.2" evidence="5"/>
<keyword evidence="5" id="KW-0479">Metal-binding</keyword>
<dbReference type="InterPro" id="IPR024185">
    <property type="entry name" value="FTHF_cligase-like_sf"/>
</dbReference>
<dbReference type="GO" id="GO:0030272">
    <property type="term" value="F:5-formyltetrahydrofolate cyclo-ligase activity"/>
    <property type="evidence" value="ECO:0007669"/>
    <property type="project" value="UniProtKB-EC"/>
</dbReference>
<sequence>MTPDNTAPPATADKNSERDDTRQQLQQLRKLMDPAMIAVHSSTIAANILTLSGNALKIGAYLAFGHEVNVDEFMAQCRDQGQSTYVPLIQSDNTLIFASLTDDTPIILNKYAIREPVTDQKTCLPATSLDIVIVPLLGFDAQCQRMGMGGGYYDRTFAYKRQALQDNSINPAPLLIGVAFESQCVDSVFPDWWDVTLDHVVTEKNIYSRNGPVTPIR</sequence>
<dbReference type="GO" id="GO:0046872">
    <property type="term" value="F:metal ion binding"/>
    <property type="evidence" value="ECO:0007669"/>
    <property type="project" value="UniProtKB-KW"/>
</dbReference>
<accession>A0A2Z2P3H1</accession>
<keyword evidence="5" id="KW-0460">Magnesium</keyword>
<feature type="binding site" evidence="4">
    <location>
        <position position="67"/>
    </location>
    <ligand>
        <name>substrate</name>
    </ligand>
</feature>
<comment type="cofactor">
    <cofactor evidence="5">
        <name>Mg(2+)</name>
        <dbReference type="ChEBI" id="CHEBI:18420"/>
    </cofactor>
</comment>
<keyword evidence="2 4" id="KW-0547">Nucleotide-binding</keyword>
<keyword evidence="3 4" id="KW-0067">ATP-binding</keyword>
<dbReference type="EMBL" id="CP018632">
    <property type="protein sequence ID" value="ASJ75980.1"/>
    <property type="molecule type" value="Genomic_DNA"/>
</dbReference>
<evidence type="ECO:0000256" key="6">
    <source>
        <dbReference type="SAM" id="MobiDB-lite"/>
    </source>
</evidence>
<evidence type="ECO:0000313" key="7">
    <source>
        <dbReference type="EMBL" id="ASJ75980.1"/>
    </source>
</evidence>
<keyword evidence="8" id="KW-1185">Reference proteome</keyword>
<dbReference type="PIRSF" id="PIRSF006806">
    <property type="entry name" value="FTHF_cligase"/>
    <property type="match status" value="1"/>
</dbReference>
<dbReference type="GO" id="GO:0005524">
    <property type="term" value="F:ATP binding"/>
    <property type="evidence" value="ECO:0007669"/>
    <property type="project" value="UniProtKB-KW"/>
</dbReference>
<gene>
    <name evidence="7" type="primary">ygfA</name>
    <name evidence="7" type="ORF">IMCC3135_29655</name>
</gene>
<comment type="similarity">
    <text evidence="1 5">Belongs to the 5-formyltetrahydrofolate cyclo-ligase family.</text>
</comment>
<feature type="binding site" evidence="4">
    <location>
        <begin position="145"/>
        <end position="153"/>
    </location>
    <ligand>
        <name>ATP</name>
        <dbReference type="ChEBI" id="CHEBI:30616"/>
    </ligand>
</feature>
<dbReference type="NCBIfam" id="TIGR02727">
    <property type="entry name" value="MTHFS_bact"/>
    <property type="match status" value="1"/>
</dbReference>
<dbReference type="Proteomes" id="UP000250079">
    <property type="component" value="Chromosome"/>
</dbReference>
<keyword evidence="7" id="KW-0436">Ligase</keyword>